<dbReference type="PANTHER" id="PTHR19960:SF12">
    <property type="entry name" value="TEKTIN-4"/>
    <property type="match status" value="1"/>
</dbReference>
<protein>
    <recommendedName>
        <fullName evidence="4">Tektin</fullName>
    </recommendedName>
</protein>
<reference evidence="5" key="1">
    <citation type="submission" date="2025-08" db="UniProtKB">
        <authorList>
            <consortium name="Ensembl"/>
        </authorList>
    </citation>
    <scope>IDENTIFICATION</scope>
</reference>
<evidence type="ECO:0000256" key="1">
    <source>
        <dbReference type="ARBA" id="ARBA00007209"/>
    </source>
</evidence>
<keyword evidence="4" id="KW-0282">Flagellum</keyword>
<comment type="subcellular location">
    <subcellularLocation>
        <location evidence="4">Cytoplasm</location>
        <location evidence="4">Cytoskeleton</location>
        <location evidence="4">Cilium axoneme</location>
    </subcellularLocation>
</comment>
<dbReference type="AlphaFoldDB" id="A0A8C1Y2Y8"/>
<dbReference type="GO" id="GO:0005634">
    <property type="term" value="C:nucleus"/>
    <property type="evidence" value="ECO:0007669"/>
    <property type="project" value="TreeGrafter"/>
</dbReference>
<dbReference type="GO" id="GO:0060294">
    <property type="term" value="P:cilium movement involved in cell motility"/>
    <property type="evidence" value="ECO:0007669"/>
    <property type="project" value="UniProtKB-UniRule"/>
</dbReference>
<keyword evidence="4" id="KW-0966">Cell projection</keyword>
<accession>A0A8C1Y2Y8</accession>
<keyword evidence="4" id="KW-0969">Cilium</keyword>
<dbReference type="PRINTS" id="PR00511">
    <property type="entry name" value="TEKTIN"/>
</dbReference>
<evidence type="ECO:0000256" key="2">
    <source>
        <dbReference type="ARBA" id="ARBA00022490"/>
    </source>
</evidence>
<dbReference type="GO" id="GO:0015630">
    <property type="term" value="C:microtubule cytoskeleton"/>
    <property type="evidence" value="ECO:0007669"/>
    <property type="project" value="UniProtKB-UniRule"/>
</dbReference>
<proteinExistence type="inferred from homology"/>
<dbReference type="GO" id="GO:0036126">
    <property type="term" value="C:sperm flagellum"/>
    <property type="evidence" value="ECO:0007669"/>
    <property type="project" value="TreeGrafter"/>
</dbReference>
<dbReference type="InterPro" id="IPR000435">
    <property type="entry name" value="Tektins"/>
</dbReference>
<name>A0A8C1Y2Y8_CYPCA</name>
<evidence type="ECO:0000313" key="6">
    <source>
        <dbReference type="Proteomes" id="UP000694700"/>
    </source>
</evidence>
<organism evidence="5 6">
    <name type="scientific">Cyprinus carpio</name>
    <name type="common">Common carp</name>
    <dbReference type="NCBI Taxonomy" id="7962"/>
    <lineage>
        <taxon>Eukaryota</taxon>
        <taxon>Metazoa</taxon>
        <taxon>Chordata</taxon>
        <taxon>Craniata</taxon>
        <taxon>Vertebrata</taxon>
        <taxon>Euteleostomi</taxon>
        <taxon>Actinopterygii</taxon>
        <taxon>Neopterygii</taxon>
        <taxon>Teleostei</taxon>
        <taxon>Ostariophysi</taxon>
        <taxon>Cypriniformes</taxon>
        <taxon>Cyprinidae</taxon>
        <taxon>Cyprininae</taxon>
        <taxon>Cyprinus</taxon>
    </lineage>
</organism>
<evidence type="ECO:0000256" key="3">
    <source>
        <dbReference type="ARBA" id="ARBA00023054"/>
    </source>
</evidence>
<keyword evidence="2" id="KW-0963">Cytoplasm</keyword>
<dbReference type="GO" id="GO:0005930">
    <property type="term" value="C:axoneme"/>
    <property type="evidence" value="ECO:0007669"/>
    <property type="project" value="UniProtKB-SubCell"/>
</dbReference>
<dbReference type="InterPro" id="IPR048256">
    <property type="entry name" value="Tektin-like"/>
</dbReference>
<comment type="similarity">
    <text evidence="1 4">Belongs to the tektin family.</text>
</comment>
<keyword evidence="3" id="KW-0175">Coiled coil</keyword>
<dbReference type="Proteomes" id="UP000694700">
    <property type="component" value="Unplaced"/>
</dbReference>
<sequence length="351" mass="40525">MSSQILVSRPYFDTRVAAQNGSQTLRPPLATAGYRSAKYIPEEWFTNDSTLLNRAVADRNQKKNFFLLTTRSEKFSLSTRDHETIFFNDFQQEVELIRSIQALLKKTLDQTVNQIRPSDWSGKQQAYSLDDRCGCFNNRSTDTQQHLSSAVLQGQVCDEEVWRKFTGDNLRLAEREEVASQALRRLIERVLQETSEDLRAQCAAVDQAFNQRCMELSQAKTQLELHLAQAIHTYTKQKSWLRRMNISSLQQAVYDKEAPLRVAESRLHYRTFRPNMELCRDQPYLCSLLGEASELNSKVSALQQQLYEACKSLSDLKESRLFLEKDISCKTKEKCMTHRTCYPSVTVLSGY</sequence>
<dbReference type="Pfam" id="PF03148">
    <property type="entry name" value="Tektin"/>
    <property type="match status" value="1"/>
</dbReference>
<evidence type="ECO:0000256" key="4">
    <source>
        <dbReference type="RuleBase" id="RU367040"/>
    </source>
</evidence>
<dbReference type="Ensembl" id="ENSCCRT00015092633.1">
    <property type="protein sequence ID" value="ENSCCRP00015089737.1"/>
    <property type="gene ID" value="ENSCCRG00015036249.1"/>
</dbReference>
<dbReference type="GO" id="GO:0060271">
    <property type="term" value="P:cilium assembly"/>
    <property type="evidence" value="ECO:0007669"/>
    <property type="project" value="UniProtKB-UniRule"/>
</dbReference>
<dbReference type="PANTHER" id="PTHR19960">
    <property type="entry name" value="TEKTIN"/>
    <property type="match status" value="1"/>
</dbReference>
<evidence type="ECO:0000313" key="5">
    <source>
        <dbReference type="Ensembl" id="ENSCCRP00015089737.1"/>
    </source>
</evidence>